<sequence length="91" mass="9461">MERRTQDDRDAVTIEIGYALLSAAVAGALVFGAVAGPKLMFALPYAFERGLLVAGAAAGAVVFVLRVVTVLWRFGGGAAQPSQPGRTRPDS</sequence>
<evidence type="ECO:0000313" key="2">
    <source>
        <dbReference type="EMBL" id="MER6618315.1"/>
    </source>
</evidence>
<dbReference type="EMBL" id="JBEPBX010000057">
    <property type="protein sequence ID" value="MER6618315.1"/>
    <property type="molecule type" value="Genomic_DNA"/>
</dbReference>
<feature type="transmembrane region" description="Helical" evidence="1">
    <location>
        <begin position="51"/>
        <end position="72"/>
    </location>
</feature>
<dbReference type="Proteomes" id="UP001445472">
    <property type="component" value="Unassembled WGS sequence"/>
</dbReference>
<dbReference type="RefSeq" id="WP_100105916.1">
    <property type="nucleotide sequence ID" value="NZ_JBEPBX010000057.1"/>
</dbReference>
<dbReference type="InterPro" id="IPR046295">
    <property type="entry name" value="DUF6332"/>
</dbReference>
<comment type="caution">
    <text evidence="2">The sequence shown here is derived from an EMBL/GenBank/DDBJ whole genome shotgun (WGS) entry which is preliminary data.</text>
</comment>
<proteinExistence type="predicted"/>
<protein>
    <submittedName>
        <fullName evidence="2">DUF6332 family protein</fullName>
    </submittedName>
</protein>
<evidence type="ECO:0000313" key="3">
    <source>
        <dbReference type="Proteomes" id="UP001445472"/>
    </source>
</evidence>
<accession>A0ABV1V5L0</accession>
<keyword evidence="1" id="KW-1133">Transmembrane helix</keyword>
<name>A0ABV1V5L0_9ACTN</name>
<evidence type="ECO:0000256" key="1">
    <source>
        <dbReference type="SAM" id="Phobius"/>
    </source>
</evidence>
<organism evidence="2 3">
    <name type="scientific">Streptomyces xantholiticus</name>
    <dbReference type="NCBI Taxonomy" id="68285"/>
    <lineage>
        <taxon>Bacteria</taxon>
        <taxon>Bacillati</taxon>
        <taxon>Actinomycetota</taxon>
        <taxon>Actinomycetes</taxon>
        <taxon>Kitasatosporales</taxon>
        <taxon>Streptomycetaceae</taxon>
        <taxon>Streptomyces</taxon>
    </lineage>
</organism>
<keyword evidence="3" id="KW-1185">Reference proteome</keyword>
<keyword evidence="1" id="KW-0812">Transmembrane</keyword>
<gene>
    <name evidence="2" type="ORF">ABT276_34435</name>
</gene>
<keyword evidence="1" id="KW-0472">Membrane</keyword>
<feature type="transmembrane region" description="Helical" evidence="1">
    <location>
        <begin position="12"/>
        <end position="31"/>
    </location>
</feature>
<dbReference type="Pfam" id="PF19857">
    <property type="entry name" value="DUF6332"/>
    <property type="match status" value="1"/>
</dbReference>
<reference evidence="2 3" key="1">
    <citation type="submission" date="2024-06" db="EMBL/GenBank/DDBJ databases">
        <title>The Natural Products Discovery Center: Release of the First 8490 Sequenced Strains for Exploring Actinobacteria Biosynthetic Diversity.</title>
        <authorList>
            <person name="Kalkreuter E."/>
            <person name="Kautsar S.A."/>
            <person name="Yang D."/>
            <person name="Bader C.D."/>
            <person name="Teijaro C.N."/>
            <person name="Fluegel L."/>
            <person name="Davis C.M."/>
            <person name="Simpson J.R."/>
            <person name="Lauterbach L."/>
            <person name="Steele A.D."/>
            <person name="Gui C."/>
            <person name="Meng S."/>
            <person name="Li G."/>
            <person name="Viehrig K."/>
            <person name="Ye F."/>
            <person name="Su P."/>
            <person name="Kiefer A.F."/>
            <person name="Nichols A."/>
            <person name="Cepeda A.J."/>
            <person name="Yan W."/>
            <person name="Fan B."/>
            <person name="Jiang Y."/>
            <person name="Adhikari A."/>
            <person name="Zheng C.-J."/>
            <person name="Schuster L."/>
            <person name="Cowan T.M."/>
            <person name="Smanski M.J."/>
            <person name="Chevrette M.G."/>
            <person name="De Carvalho L.P.S."/>
            <person name="Shen B."/>
        </authorList>
    </citation>
    <scope>NUCLEOTIDE SEQUENCE [LARGE SCALE GENOMIC DNA]</scope>
    <source>
        <strain evidence="2 3">NPDC000837</strain>
    </source>
</reference>